<evidence type="ECO:0000256" key="1">
    <source>
        <dbReference type="ARBA" id="ARBA00002286"/>
    </source>
</evidence>
<organism evidence="3 4">
    <name type="scientific">Paenibacillus elgii</name>
    <dbReference type="NCBI Taxonomy" id="189691"/>
    <lineage>
        <taxon>Bacteria</taxon>
        <taxon>Bacillati</taxon>
        <taxon>Bacillota</taxon>
        <taxon>Bacilli</taxon>
        <taxon>Bacillales</taxon>
        <taxon>Paenibacillaceae</taxon>
        <taxon>Paenibacillus</taxon>
    </lineage>
</organism>
<dbReference type="Pfam" id="PF13276">
    <property type="entry name" value="HTH_21"/>
    <property type="match status" value="1"/>
</dbReference>
<dbReference type="PANTHER" id="PTHR46889:SF4">
    <property type="entry name" value="TRANSPOSASE INSO FOR INSERTION SEQUENCE ELEMENT IS911B-RELATED"/>
    <property type="match status" value="1"/>
</dbReference>
<dbReference type="Pfam" id="PF00665">
    <property type="entry name" value="rve"/>
    <property type="match status" value="1"/>
</dbReference>
<evidence type="ECO:0000313" key="3">
    <source>
        <dbReference type="EMBL" id="KZE72874.1"/>
    </source>
</evidence>
<accession>A0A165PXA0</accession>
<dbReference type="EMBL" id="LQRA01000096">
    <property type="protein sequence ID" value="KZE72874.1"/>
    <property type="molecule type" value="Genomic_DNA"/>
</dbReference>
<sequence length="271" mass="32111">MCAVFGISRSGYYDWTRRKESDRSQRHEWLKKQIRRIFFDHRRLYGSKKIWETLKKQGVQVAEKTVARIMKELGLKSRTTKKYKATTNSKHNLPVAANVLNQQFQASAPNQVWMTDITYISTDEGWLYLASVMDLYSRKIVGFHMDERMTKSLVIKALDQAYRLQKPRGEVLHHSDRGSQYASLEYQERLKKYKMKGSMSRKGNCYDNACIESFHSVLKKELVYLEKFKTRKEARERIFEYIACFYNGKRIHSSIGYFTPNQYERMYLPAA</sequence>
<dbReference type="SUPFAM" id="SSF53098">
    <property type="entry name" value="Ribonuclease H-like"/>
    <property type="match status" value="1"/>
</dbReference>
<name>A0A165PXA0_9BACL</name>
<dbReference type="InterPro" id="IPR001584">
    <property type="entry name" value="Integrase_cat-core"/>
</dbReference>
<dbReference type="InterPro" id="IPR036397">
    <property type="entry name" value="RNaseH_sf"/>
</dbReference>
<comment type="caution">
    <text evidence="3">The sequence shown here is derived from an EMBL/GenBank/DDBJ whole genome shotgun (WGS) entry which is preliminary data.</text>
</comment>
<evidence type="ECO:0000259" key="2">
    <source>
        <dbReference type="PROSITE" id="PS50994"/>
    </source>
</evidence>
<keyword evidence="4" id="KW-1185">Reference proteome</keyword>
<reference evidence="4" key="1">
    <citation type="submission" date="2016-01" db="EMBL/GenBank/DDBJ databases">
        <title>Draft genome of Chromobacterium sp. F49.</title>
        <authorList>
            <person name="Hong K.W."/>
        </authorList>
    </citation>
    <scope>NUCLEOTIDE SEQUENCE [LARGE SCALE GENOMIC DNA]</scope>
    <source>
        <strain evidence="4">M63</strain>
    </source>
</reference>
<dbReference type="GO" id="GO:0003676">
    <property type="term" value="F:nucleic acid binding"/>
    <property type="evidence" value="ECO:0007669"/>
    <property type="project" value="InterPro"/>
</dbReference>
<proteinExistence type="predicted"/>
<dbReference type="InterPro" id="IPR050900">
    <property type="entry name" value="Transposase_IS3/IS150/IS904"/>
</dbReference>
<dbReference type="InterPro" id="IPR012337">
    <property type="entry name" value="RNaseH-like_sf"/>
</dbReference>
<feature type="domain" description="Integrase catalytic" evidence="2">
    <location>
        <begin position="105"/>
        <end position="268"/>
    </location>
</feature>
<dbReference type="PANTHER" id="PTHR46889">
    <property type="entry name" value="TRANSPOSASE INSF FOR INSERTION SEQUENCE IS3B-RELATED"/>
    <property type="match status" value="1"/>
</dbReference>
<dbReference type="Gene3D" id="3.30.420.10">
    <property type="entry name" value="Ribonuclease H-like superfamily/Ribonuclease H"/>
    <property type="match status" value="1"/>
</dbReference>
<protein>
    <submittedName>
        <fullName evidence="3">Transposase</fullName>
    </submittedName>
</protein>
<dbReference type="NCBIfam" id="NF033516">
    <property type="entry name" value="transpos_IS3"/>
    <property type="match status" value="1"/>
</dbReference>
<dbReference type="eggNOG" id="COG2801">
    <property type="taxonomic scope" value="Bacteria"/>
</dbReference>
<dbReference type="Pfam" id="PF13333">
    <property type="entry name" value="rve_2"/>
    <property type="match status" value="1"/>
</dbReference>
<comment type="function">
    <text evidence="1">Involved in the transposition of the insertion sequence.</text>
</comment>
<dbReference type="InterPro" id="IPR048020">
    <property type="entry name" value="Transpos_IS3"/>
</dbReference>
<gene>
    <name evidence="3" type="ORF">AV654_33215</name>
</gene>
<dbReference type="STRING" id="1007103.GCA_000213315_02387"/>
<dbReference type="PROSITE" id="PS50994">
    <property type="entry name" value="INTEGRASE"/>
    <property type="match status" value="1"/>
</dbReference>
<dbReference type="GO" id="GO:0015074">
    <property type="term" value="P:DNA integration"/>
    <property type="evidence" value="ECO:0007669"/>
    <property type="project" value="InterPro"/>
</dbReference>
<dbReference type="Proteomes" id="UP000076563">
    <property type="component" value="Unassembled WGS sequence"/>
</dbReference>
<dbReference type="AlphaFoldDB" id="A0A165PXA0"/>
<evidence type="ECO:0000313" key="4">
    <source>
        <dbReference type="Proteomes" id="UP000076563"/>
    </source>
</evidence>
<dbReference type="InterPro" id="IPR025948">
    <property type="entry name" value="HTH-like_dom"/>
</dbReference>